<dbReference type="PRINTS" id="PR00985">
    <property type="entry name" value="TRNASYNTHLEU"/>
</dbReference>
<gene>
    <name evidence="9" type="primary">leuS</name>
    <name evidence="15" type="ORF">BLA23254_04717</name>
</gene>
<evidence type="ECO:0000256" key="7">
    <source>
        <dbReference type="ARBA" id="ARBA00023146"/>
    </source>
</evidence>
<comment type="catalytic activity">
    <reaction evidence="8 9">
        <text>tRNA(Leu) + L-leucine + ATP = L-leucyl-tRNA(Leu) + AMP + diphosphate</text>
        <dbReference type="Rhea" id="RHEA:11688"/>
        <dbReference type="Rhea" id="RHEA-COMP:9613"/>
        <dbReference type="Rhea" id="RHEA-COMP:9622"/>
        <dbReference type="ChEBI" id="CHEBI:30616"/>
        <dbReference type="ChEBI" id="CHEBI:33019"/>
        <dbReference type="ChEBI" id="CHEBI:57427"/>
        <dbReference type="ChEBI" id="CHEBI:78442"/>
        <dbReference type="ChEBI" id="CHEBI:78494"/>
        <dbReference type="ChEBI" id="CHEBI:456215"/>
        <dbReference type="EC" id="6.1.1.4"/>
    </reaction>
</comment>
<comment type="subcellular location">
    <subcellularLocation>
        <location evidence="9">Cytoplasm</location>
    </subcellularLocation>
</comment>
<dbReference type="RefSeq" id="WP_175033293.1">
    <property type="nucleotide sequence ID" value="NZ_CABVPW010000024.1"/>
</dbReference>
<dbReference type="Pfam" id="PF13603">
    <property type="entry name" value="tRNA-synt_1_2"/>
    <property type="match status" value="1"/>
</dbReference>
<dbReference type="InterPro" id="IPR025709">
    <property type="entry name" value="Leu_tRNA-synth_edit"/>
</dbReference>
<evidence type="ECO:0000256" key="10">
    <source>
        <dbReference type="RuleBase" id="RU363035"/>
    </source>
</evidence>
<sequence length="926" mass="104219">MNSSLKAFDFRSIEPKWTNWWDVNRTFVSTEDCAKQKFYCLDMFPYPSGAGLHVGHPLGYIATDIVSRYKRLCGYNVLHAMGFDSFGLPAEQYAIETGQHPATTTAQNIATFKSQLRKLGLSLDLSREIQTSSPDYYRWTQWIFIRLFQSWYDKRSAAARPIGELIAHFDAHGTQGLDAHTDTDATFSREAWAGYDDAAREDVLMRYRLAYLSDATVNWCPALGTVLANDEVINGLSERGGHPVEQRKMRQWMLRITAYADRLIRNLDGLDWPVSLKEMQRNWIGQSHGAEIDFRVHGTDDVVPVYTSRPETIYGVTALVIAPDSQWVDLLVTAAQRGAVDAYLQRVSSRSERERLTEVDAVSGVFTGAHVEHPLTRKRVPVWISDYVIAGYGTGAVMAVPAEDDRDARFAAAFDIEVTPVFERPANDDGNASPTLVDAGHLTGMAVEQARAAIIAHLDACGLGRGKTNYRIRDAIFGRQRYWGEPIPIFYDASGTPRAVAEHELPVVLPEVAEYTPTPDGEPPLARALDWTYRGEFRYESTTMPGWAGSSWYFLRYMDPRNGAEAVNGDKAKYWGAVDLYMGGAEHATGHLLYARFWNLFLNDLGIVHGAEPFAKVVNQGMIQGRSALVYRVRNSNLFVSSGLKTQYDVQALHVDVRFVDEQDNLDTAAFRHWRHDFRNAEFVLENGAFRCERQVEKMSKSKHNVVNPDDVIAMHGADAFRLYEMVLGPIQQSKPWSTEGIEGVARFLRRVWRLCVDEHGNVLVTDEPPTQEESVVLHKTIAKVAADIDALSFNTAVSAFIICVNELTRLDCHKRAILEGMVIALAPFAPFIAEEIWQEILGHRASVQDARYPTVDERFLTEGTVEYPVSIDGKLRTKLVLRRDAQRSDAEHAIATSDELTKWLEQRTVARIVFVPNRIINIVTS</sequence>
<dbReference type="SUPFAM" id="SSF52374">
    <property type="entry name" value="Nucleotidylyl transferase"/>
    <property type="match status" value="1"/>
</dbReference>
<keyword evidence="7 9" id="KW-0030">Aminoacyl-tRNA synthetase</keyword>
<dbReference type="FunFam" id="3.40.50.620:FF:000056">
    <property type="entry name" value="Leucine--tRNA ligase"/>
    <property type="match status" value="1"/>
</dbReference>
<evidence type="ECO:0000256" key="2">
    <source>
        <dbReference type="ARBA" id="ARBA00022490"/>
    </source>
</evidence>
<dbReference type="Gene3D" id="3.90.740.10">
    <property type="entry name" value="Valyl/Leucyl/Isoleucyl-tRNA synthetase, editing domain"/>
    <property type="match status" value="1"/>
</dbReference>
<dbReference type="Pfam" id="PF00133">
    <property type="entry name" value="tRNA-synt_1"/>
    <property type="match status" value="1"/>
</dbReference>
<evidence type="ECO:0000256" key="4">
    <source>
        <dbReference type="ARBA" id="ARBA00022741"/>
    </source>
</evidence>
<keyword evidence="2 9" id="KW-0963">Cytoplasm</keyword>
<dbReference type="PROSITE" id="PS00178">
    <property type="entry name" value="AA_TRNA_LIGASE_I"/>
    <property type="match status" value="1"/>
</dbReference>
<accession>A0A6P2NW90</accession>
<evidence type="ECO:0000256" key="8">
    <source>
        <dbReference type="ARBA" id="ARBA00047469"/>
    </source>
</evidence>
<dbReference type="Gene3D" id="1.10.730.10">
    <property type="entry name" value="Isoleucyl-tRNA Synthetase, Domain 1"/>
    <property type="match status" value="1"/>
</dbReference>
<keyword evidence="5 9" id="KW-0067">ATP-binding</keyword>
<evidence type="ECO:0000259" key="13">
    <source>
        <dbReference type="Pfam" id="PF09334"/>
    </source>
</evidence>
<dbReference type="NCBIfam" id="TIGR00396">
    <property type="entry name" value="leuS_bact"/>
    <property type="match status" value="1"/>
</dbReference>
<dbReference type="PANTHER" id="PTHR43740">
    <property type="entry name" value="LEUCYL-TRNA SYNTHETASE"/>
    <property type="match status" value="1"/>
</dbReference>
<evidence type="ECO:0000256" key="5">
    <source>
        <dbReference type="ARBA" id="ARBA00022840"/>
    </source>
</evidence>
<dbReference type="FunFam" id="1.10.730.10:FF:000011">
    <property type="entry name" value="Leucine--tRNA ligase chloroplastic/mitochondrial"/>
    <property type="match status" value="1"/>
</dbReference>
<dbReference type="InterPro" id="IPR002302">
    <property type="entry name" value="Leu-tRNA-ligase"/>
</dbReference>
<dbReference type="HAMAP" id="MF_00049_B">
    <property type="entry name" value="Leu_tRNA_synth_B"/>
    <property type="match status" value="1"/>
</dbReference>
<keyword evidence="3 9" id="KW-0436">Ligase</keyword>
<dbReference type="CDD" id="cd00812">
    <property type="entry name" value="LeuRS_core"/>
    <property type="match status" value="1"/>
</dbReference>
<dbReference type="InterPro" id="IPR002300">
    <property type="entry name" value="aa-tRNA-synth_Ia"/>
</dbReference>
<dbReference type="InterPro" id="IPR014729">
    <property type="entry name" value="Rossmann-like_a/b/a_fold"/>
</dbReference>
<dbReference type="EMBL" id="CABVPW010000024">
    <property type="protein sequence ID" value="VWB99114.1"/>
    <property type="molecule type" value="Genomic_DNA"/>
</dbReference>
<organism evidence="15 16">
    <name type="scientific">Burkholderia lata (strain ATCC 17760 / DSM 23089 / LMG 22485 / NCIMB 9086 / R18194 / 383)</name>
    <dbReference type="NCBI Taxonomy" id="482957"/>
    <lineage>
        <taxon>Bacteria</taxon>
        <taxon>Pseudomonadati</taxon>
        <taxon>Pseudomonadota</taxon>
        <taxon>Betaproteobacteria</taxon>
        <taxon>Burkholderiales</taxon>
        <taxon>Burkholderiaceae</taxon>
        <taxon>Burkholderia</taxon>
        <taxon>Burkholderia cepacia complex</taxon>
    </lineage>
</organism>
<dbReference type="GO" id="GO:0005829">
    <property type="term" value="C:cytosol"/>
    <property type="evidence" value="ECO:0007669"/>
    <property type="project" value="TreeGrafter"/>
</dbReference>
<evidence type="ECO:0000259" key="14">
    <source>
        <dbReference type="Pfam" id="PF13603"/>
    </source>
</evidence>
<dbReference type="InterPro" id="IPR015413">
    <property type="entry name" value="Methionyl/Leucyl_tRNA_Synth"/>
</dbReference>
<dbReference type="CDD" id="cd07958">
    <property type="entry name" value="Anticodon_Ia_Leu_BEm"/>
    <property type="match status" value="1"/>
</dbReference>
<dbReference type="InterPro" id="IPR001412">
    <property type="entry name" value="aa-tRNA-synth_I_CS"/>
</dbReference>
<dbReference type="Gene3D" id="3.40.50.620">
    <property type="entry name" value="HUPs"/>
    <property type="match status" value="3"/>
</dbReference>
<evidence type="ECO:0000256" key="9">
    <source>
        <dbReference type="HAMAP-Rule" id="MF_00049"/>
    </source>
</evidence>
<dbReference type="AlphaFoldDB" id="A0A6P2NW90"/>
<feature type="domain" description="Methionyl/Leucyl tRNA synthetase" evidence="13">
    <location>
        <begin position="44"/>
        <end position="147"/>
    </location>
</feature>
<feature type="domain" description="Aminoacyl-tRNA synthetase class Ia" evidence="11">
    <location>
        <begin position="693"/>
        <end position="724"/>
    </location>
</feature>
<evidence type="ECO:0000259" key="11">
    <source>
        <dbReference type="Pfam" id="PF00133"/>
    </source>
</evidence>
<dbReference type="Pfam" id="PF09334">
    <property type="entry name" value="tRNA-synt_1g"/>
    <property type="match status" value="1"/>
</dbReference>
<keyword evidence="6 9" id="KW-0648">Protein biosynthesis</keyword>
<feature type="domain" description="Leucyl-tRNA synthetase editing" evidence="14">
    <location>
        <begin position="281"/>
        <end position="458"/>
    </location>
</feature>
<dbReference type="InterPro" id="IPR009080">
    <property type="entry name" value="tRNAsynth_Ia_anticodon-bd"/>
</dbReference>
<dbReference type="EC" id="6.1.1.4" evidence="9"/>
<dbReference type="Pfam" id="PF08264">
    <property type="entry name" value="Anticodon_1"/>
    <property type="match status" value="1"/>
</dbReference>
<evidence type="ECO:0000256" key="3">
    <source>
        <dbReference type="ARBA" id="ARBA00022598"/>
    </source>
</evidence>
<dbReference type="Proteomes" id="UP000494218">
    <property type="component" value="Unassembled WGS sequence"/>
</dbReference>
<evidence type="ECO:0000256" key="6">
    <source>
        <dbReference type="ARBA" id="ARBA00022917"/>
    </source>
</evidence>
<evidence type="ECO:0000313" key="16">
    <source>
        <dbReference type="Proteomes" id="UP000494218"/>
    </source>
</evidence>
<dbReference type="GO" id="GO:0004823">
    <property type="term" value="F:leucine-tRNA ligase activity"/>
    <property type="evidence" value="ECO:0007669"/>
    <property type="project" value="UniProtKB-UniRule"/>
</dbReference>
<evidence type="ECO:0000259" key="12">
    <source>
        <dbReference type="Pfam" id="PF08264"/>
    </source>
</evidence>
<dbReference type="InterPro" id="IPR013155">
    <property type="entry name" value="M/V/L/I-tRNA-synth_anticd-bd"/>
</dbReference>
<evidence type="ECO:0000256" key="1">
    <source>
        <dbReference type="ARBA" id="ARBA00005594"/>
    </source>
</evidence>
<dbReference type="InterPro" id="IPR009008">
    <property type="entry name" value="Val/Leu/Ile-tRNA-synth_edit"/>
</dbReference>
<dbReference type="SUPFAM" id="SSF50677">
    <property type="entry name" value="ValRS/IleRS/LeuRS editing domain"/>
    <property type="match status" value="1"/>
</dbReference>
<evidence type="ECO:0000313" key="15">
    <source>
        <dbReference type="EMBL" id="VWB99114.1"/>
    </source>
</evidence>
<proteinExistence type="inferred from homology"/>
<dbReference type="SUPFAM" id="SSF47323">
    <property type="entry name" value="Anticodon-binding domain of a subclass of class I aminoacyl-tRNA synthetases"/>
    <property type="match status" value="1"/>
</dbReference>
<keyword evidence="4 9" id="KW-0547">Nucleotide-binding</keyword>
<dbReference type="GO" id="GO:0005524">
    <property type="term" value="F:ATP binding"/>
    <property type="evidence" value="ECO:0007669"/>
    <property type="project" value="UniProtKB-UniRule"/>
</dbReference>
<feature type="domain" description="Methionyl/Valyl/Leucyl/Isoleucyl-tRNA synthetase anticodon-binding" evidence="12">
    <location>
        <begin position="778"/>
        <end position="886"/>
    </location>
</feature>
<dbReference type="FunFam" id="3.40.50.620:FF:000060">
    <property type="entry name" value="Leucine--tRNA ligase"/>
    <property type="match status" value="1"/>
</dbReference>
<name>A0A6P2NW90_BURL3</name>
<dbReference type="PANTHER" id="PTHR43740:SF2">
    <property type="entry name" value="LEUCINE--TRNA LIGASE, MITOCHONDRIAL"/>
    <property type="match status" value="1"/>
</dbReference>
<dbReference type="GO" id="GO:0006429">
    <property type="term" value="P:leucyl-tRNA aminoacylation"/>
    <property type="evidence" value="ECO:0007669"/>
    <property type="project" value="UniProtKB-UniRule"/>
</dbReference>
<comment type="similarity">
    <text evidence="1 9 10">Belongs to the class-I aminoacyl-tRNA synthetase family.</text>
</comment>
<protein>
    <recommendedName>
        <fullName evidence="9">Leucine--tRNA ligase</fullName>
        <ecNumber evidence="9">6.1.1.4</ecNumber>
    </recommendedName>
    <alternativeName>
        <fullName evidence="9">Leucyl-tRNA synthetase</fullName>
        <shortName evidence="9">LeuRS</shortName>
    </alternativeName>
</protein>
<dbReference type="GO" id="GO:0002161">
    <property type="term" value="F:aminoacyl-tRNA deacylase activity"/>
    <property type="evidence" value="ECO:0007669"/>
    <property type="project" value="InterPro"/>
</dbReference>
<comment type="caution">
    <text evidence="9">Lacks conserved residue(s) required for the propagation of feature annotation.</text>
</comment>
<feature type="short sequence motif" description="'KMSKS' region" evidence="9">
    <location>
        <begin position="698"/>
        <end position="702"/>
    </location>
</feature>
<reference evidence="15 16" key="1">
    <citation type="submission" date="2019-09" db="EMBL/GenBank/DDBJ databases">
        <authorList>
            <person name="Depoorter E."/>
        </authorList>
    </citation>
    <scope>NUCLEOTIDE SEQUENCE [LARGE SCALE GENOMIC DNA]</scope>
    <source>
        <strain evidence="15">LMG 23254</strain>
    </source>
</reference>
<feature type="binding site" evidence="9">
    <location>
        <position position="701"/>
    </location>
    <ligand>
        <name>ATP</name>
        <dbReference type="ChEBI" id="CHEBI:30616"/>
    </ligand>
</feature>